<dbReference type="AlphaFoldDB" id="A0A8H6YAY8"/>
<keyword evidence="2" id="KW-1185">Reference proteome</keyword>
<dbReference type="OrthoDB" id="2634326at2759"/>
<name>A0A8H6YAY8_9AGAR</name>
<organism evidence="1 2">
    <name type="scientific">Mycena venus</name>
    <dbReference type="NCBI Taxonomy" id="2733690"/>
    <lineage>
        <taxon>Eukaryota</taxon>
        <taxon>Fungi</taxon>
        <taxon>Dikarya</taxon>
        <taxon>Basidiomycota</taxon>
        <taxon>Agaricomycotina</taxon>
        <taxon>Agaricomycetes</taxon>
        <taxon>Agaricomycetidae</taxon>
        <taxon>Agaricales</taxon>
        <taxon>Marasmiineae</taxon>
        <taxon>Mycenaceae</taxon>
        <taxon>Mycena</taxon>
    </lineage>
</organism>
<accession>A0A8H6YAY8</accession>
<evidence type="ECO:0000313" key="2">
    <source>
        <dbReference type="Proteomes" id="UP000620124"/>
    </source>
</evidence>
<proteinExistence type="predicted"/>
<gene>
    <name evidence="1" type="ORF">MVEN_00908300</name>
</gene>
<protein>
    <submittedName>
        <fullName evidence="1">Uncharacterized protein</fullName>
    </submittedName>
</protein>
<dbReference type="EMBL" id="JACAZI010000007">
    <property type="protein sequence ID" value="KAF7355802.1"/>
    <property type="molecule type" value="Genomic_DNA"/>
</dbReference>
<reference evidence="1" key="1">
    <citation type="submission" date="2020-05" db="EMBL/GenBank/DDBJ databases">
        <title>Mycena genomes resolve the evolution of fungal bioluminescence.</title>
        <authorList>
            <person name="Tsai I.J."/>
        </authorList>
    </citation>
    <scope>NUCLEOTIDE SEQUENCE</scope>
    <source>
        <strain evidence="1">CCC161011</strain>
    </source>
</reference>
<comment type="caution">
    <text evidence="1">The sequence shown here is derived from an EMBL/GenBank/DDBJ whole genome shotgun (WGS) entry which is preliminary data.</text>
</comment>
<evidence type="ECO:0000313" key="1">
    <source>
        <dbReference type="EMBL" id="KAF7355802.1"/>
    </source>
</evidence>
<dbReference type="Proteomes" id="UP000620124">
    <property type="component" value="Unassembled WGS sequence"/>
</dbReference>
<sequence>MWSKHLQTLPTTYNKMVFAVTSLQRAFLELDALYNYTTVYKPRTDSYMSAPSPDTPIMQCQSHSNCGPHVCLFWFLRPTYVFDAENILAVVPLSKPVFIVPDTPGDGAPPIVYSGNSTSEKIAAIHHAAVQMPWYRDPFETVDTRSHSLSPPPSTQPSAAIPIATTSRPIPSSNNQQSCFQLYLPKAPGKASVKGGKAPAKGPAKNQRDKFSALAVSEMPPSIIAWANALAQVDQSVTPFTSNPADKRYVLPEPAICYIRVEPEGRKAGDRRIGEF</sequence>